<gene>
    <name evidence="1" type="ORF">PUN28_001068</name>
</gene>
<comment type="caution">
    <text evidence="1">The sequence shown here is derived from an EMBL/GenBank/DDBJ whole genome shotgun (WGS) entry which is preliminary data.</text>
</comment>
<organism evidence="1 2">
    <name type="scientific">Cardiocondyla obscurior</name>
    <dbReference type="NCBI Taxonomy" id="286306"/>
    <lineage>
        <taxon>Eukaryota</taxon>
        <taxon>Metazoa</taxon>
        <taxon>Ecdysozoa</taxon>
        <taxon>Arthropoda</taxon>
        <taxon>Hexapoda</taxon>
        <taxon>Insecta</taxon>
        <taxon>Pterygota</taxon>
        <taxon>Neoptera</taxon>
        <taxon>Endopterygota</taxon>
        <taxon>Hymenoptera</taxon>
        <taxon>Apocrita</taxon>
        <taxon>Aculeata</taxon>
        <taxon>Formicoidea</taxon>
        <taxon>Formicidae</taxon>
        <taxon>Myrmicinae</taxon>
        <taxon>Cardiocondyla</taxon>
    </lineage>
</organism>
<keyword evidence="2" id="KW-1185">Reference proteome</keyword>
<proteinExistence type="predicted"/>
<name>A0AAW2H2R0_9HYME</name>
<evidence type="ECO:0000313" key="1">
    <source>
        <dbReference type="EMBL" id="KAL0133856.1"/>
    </source>
</evidence>
<evidence type="ECO:0000313" key="2">
    <source>
        <dbReference type="Proteomes" id="UP001430953"/>
    </source>
</evidence>
<reference evidence="1 2" key="1">
    <citation type="submission" date="2023-03" db="EMBL/GenBank/DDBJ databases">
        <title>High recombination rates correlate with genetic variation in Cardiocondyla obscurior ants.</title>
        <authorList>
            <person name="Errbii M."/>
        </authorList>
    </citation>
    <scope>NUCLEOTIDE SEQUENCE [LARGE SCALE GENOMIC DNA]</scope>
    <source>
        <strain evidence="1">Alpha-2009</strain>
        <tissue evidence="1">Whole body</tissue>
    </source>
</reference>
<dbReference type="Proteomes" id="UP001430953">
    <property type="component" value="Unassembled WGS sequence"/>
</dbReference>
<dbReference type="AlphaFoldDB" id="A0AAW2H2R0"/>
<sequence>MPLLHSRFEVENFLIENYESYLLCRGFGRRVVRRGGRGEERRRIKEER</sequence>
<dbReference type="EMBL" id="JADYXP020000001">
    <property type="protein sequence ID" value="KAL0133856.1"/>
    <property type="molecule type" value="Genomic_DNA"/>
</dbReference>
<accession>A0AAW2H2R0</accession>
<protein>
    <submittedName>
        <fullName evidence="1">Uncharacterized protein</fullName>
    </submittedName>
</protein>